<keyword evidence="6" id="KW-1185">Reference proteome</keyword>
<dbReference type="OrthoDB" id="9808843at2"/>
<keyword evidence="1 3" id="KW-0597">Phosphoprotein</keyword>
<gene>
    <name evidence="5" type="ORF">CLG96_09065</name>
</gene>
<accession>A0A2T5FYG6</accession>
<name>A0A2T5FYG6_9SPHN</name>
<organism evidence="5 6">
    <name type="scientific">Sphingomonas oleivorans</name>
    <dbReference type="NCBI Taxonomy" id="1735121"/>
    <lineage>
        <taxon>Bacteria</taxon>
        <taxon>Pseudomonadati</taxon>
        <taxon>Pseudomonadota</taxon>
        <taxon>Alphaproteobacteria</taxon>
        <taxon>Sphingomonadales</taxon>
        <taxon>Sphingomonadaceae</taxon>
        <taxon>Sphingomonas</taxon>
    </lineage>
</organism>
<dbReference type="EMBL" id="NWBU01000007">
    <property type="protein sequence ID" value="PTQ11570.1"/>
    <property type="molecule type" value="Genomic_DNA"/>
</dbReference>
<evidence type="ECO:0000256" key="2">
    <source>
        <dbReference type="ARBA" id="ARBA00023012"/>
    </source>
</evidence>
<dbReference type="PANTHER" id="PTHR45339:SF1">
    <property type="entry name" value="HYBRID SIGNAL TRANSDUCTION HISTIDINE KINASE J"/>
    <property type="match status" value="1"/>
</dbReference>
<dbReference type="InterPro" id="IPR001789">
    <property type="entry name" value="Sig_transdc_resp-reg_receiver"/>
</dbReference>
<dbReference type="AlphaFoldDB" id="A0A2T5FYG6"/>
<evidence type="ECO:0000256" key="3">
    <source>
        <dbReference type="PROSITE-ProRule" id="PRU00169"/>
    </source>
</evidence>
<evidence type="ECO:0000259" key="4">
    <source>
        <dbReference type="PROSITE" id="PS50110"/>
    </source>
</evidence>
<dbReference type="Gene3D" id="3.40.50.2300">
    <property type="match status" value="1"/>
</dbReference>
<protein>
    <submittedName>
        <fullName evidence="5">Response regulator</fullName>
    </submittedName>
</protein>
<feature type="modified residue" description="4-aspartylphosphate" evidence="3">
    <location>
        <position position="51"/>
    </location>
</feature>
<dbReference type="InterPro" id="IPR011006">
    <property type="entry name" value="CheY-like_superfamily"/>
</dbReference>
<evidence type="ECO:0000256" key="1">
    <source>
        <dbReference type="ARBA" id="ARBA00022553"/>
    </source>
</evidence>
<dbReference type="PANTHER" id="PTHR45339">
    <property type="entry name" value="HYBRID SIGNAL TRANSDUCTION HISTIDINE KINASE J"/>
    <property type="match status" value="1"/>
</dbReference>
<sequence>MQILFVEDDPMNRRVVKDMLRVAGAEMAEAESAEIGLRMIDEGAFDIILMDLRMPGMDGLTAIRLIRERTDDKGKVPVIVVTADTALNLRANCIAQGADEVLLKPVAMNALFDAIGRMIAKRSDRGIILS</sequence>
<dbReference type="SUPFAM" id="SSF52172">
    <property type="entry name" value="CheY-like"/>
    <property type="match status" value="1"/>
</dbReference>
<dbReference type="SMART" id="SM00448">
    <property type="entry name" value="REC"/>
    <property type="match status" value="1"/>
</dbReference>
<dbReference type="RefSeq" id="WP_107967563.1">
    <property type="nucleotide sequence ID" value="NZ_NWBU01000007.1"/>
</dbReference>
<reference evidence="5 6" key="1">
    <citation type="submission" date="2017-09" db="EMBL/GenBank/DDBJ databases">
        <title>Sphingomonas panjinensis sp.nov., isolated from oil-contaminated soil.</title>
        <authorList>
            <person name="Wang L."/>
            <person name="Chen L."/>
        </authorList>
    </citation>
    <scope>NUCLEOTIDE SEQUENCE [LARGE SCALE GENOMIC DNA]</scope>
    <source>
        <strain evidence="5 6">FW-11</strain>
    </source>
</reference>
<dbReference type="Pfam" id="PF00072">
    <property type="entry name" value="Response_reg"/>
    <property type="match status" value="1"/>
</dbReference>
<feature type="domain" description="Response regulatory" evidence="4">
    <location>
        <begin position="2"/>
        <end position="119"/>
    </location>
</feature>
<evidence type="ECO:0000313" key="5">
    <source>
        <dbReference type="EMBL" id="PTQ11570.1"/>
    </source>
</evidence>
<proteinExistence type="predicted"/>
<comment type="caution">
    <text evidence="5">The sequence shown here is derived from an EMBL/GenBank/DDBJ whole genome shotgun (WGS) entry which is preliminary data.</text>
</comment>
<dbReference type="GO" id="GO:0000160">
    <property type="term" value="P:phosphorelay signal transduction system"/>
    <property type="evidence" value="ECO:0007669"/>
    <property type="project" value="UniProtKB-KW"/>
</dbReference>
<keyword evidence="2" id="KW-0902">Two-component regulatory system</keyword>
<dbReference type="Proteomes" id="UP000244162">
    <property type="component" value="Unassembled WGS sequence"/>
</dbReference>
<dbReference type="CDD" id="cd17546">
    <property type="entry name" value="REC_hyHK_CKI1_RcsC-like"/>
    <property type="match status" value="1"/>
</dbReference>
<evidence type="ECO:0000313" key="6">
    <source>
        <dbReference type="Proteomes" id="UP000244162"/>
    </source>
</evidence>
<dbReference type="PROSITE" id="PS50110">
    <property type="entry name" value="RESPONSE_REGULATORY"/>
    <property type="match status" value="1"/>
</dbReference>